<evidence type="ECO:0000313" key="2">
    <source>
        <dbReference type="Proteomes" id="UP000218811"/>
    </source>
</evidence>
<organism evidence="1 2">
    <name type="scientific">Wolfiporia cocos (strain MD-104)</name>
    <name type="common">Brown rot fungus</name>
    <dbReference type="NCBI Taxonomy" id="742152"/>
    <lineage>
        <taxon>Eukaryota</taxon>
        <taxon>Fungi</taxon>
        <taxon>Dikarya</taxon>
        <taxon>Basidiomycota</taxon>
        <taxon>Agaricomycotina</taxon>
        <taxon>Agaricomycetes</taxon>
        <taxon>Polyporales</taxon>
        <taxon>Phaeolaceae</taxon>
        <taxon>Wolfiporia</taxon>
    </lineage>
</organism>
<proteinExistence type="predicted"/>
<gene>
    <name evidence="1" type="ORF">WOLCODRAFT_19620</name>
</gene>
<name>A0A2H3JDR8_WOLCO</name>
<dbReference type="AlphaFoldDB" id="A0A2H3JDR8"/>
<dbReference type="Proteomes" id="UP000218811">
    <property type="component" value="Unassembled WGS sequence"/>
</dbReference>
<sequence>MADFRPEDIVPNMPKRVILGPNMGAEPPSLRRPHTALRWVLEVHVGAYGGEFSMLLDLMRRILMFAGNAHSQLLPNPLRRSGEKLEEILHPHPVEPEWKKHLFSSSLHGTVSREAGWNSQGNQRYVVIILLSECLKTGRTFEQGAQRPCDLYACAEAGTVLRPSLRVAAYYATAGAVHSLQW</sequence>
<keyword evidence="2" id="KW-1185">Reference proteome</keyword>
<protein>
    <submittedName>
        <fullName evidence="1">Uncharacterized protein</fullName>
    </submittedName>
</protein>
<evidence type="ECO:0000313" key="1">
    <source>
        <dbReference type="EMBL" id="PCH34844.1"/>
    </source>
</evidence>
<accession>A0A2H3JDR8</accession>
<dbReference type="EMBL" id="KB467832">
    <property type="protein sequence ID" value="PCH34844.1"/>
    <property type="molecule type" value="Genomic_DNA"/>
</dbReference>
<reference evidence="1 2" key="1">
    <citation type="journal article" date="2012" name="Science">
        <title>The Paleozoic origin of enzymatic lignin decomposition reconstructed from 31 fungal genomes.</title>
        <authorList>
            <person name="Floudas D."/>
            <person name="Binder M."/>
            <person name="Riley R."/>
            <person name="Barry K."/>
            <person name="Blanchette R.A."/>
            <person name="Henrissat B."/>
            <person name="Martinez A.T."/>
            <person name="Otillar R."/>
            <person name="Spatafora J.W."/>
            <person name="Yadav J.S."/>
            <person name="Aerts A."/>
            <person name="Benoit I."/>
            <person name="Boyd A."/>
            <person name="Carlson A."/>
            <person name="Copeland A."/>
            <person name="Coutinho P.M."/>
            <person name="de Vries R.P."/>
            <person name="Ferreira P."/>
            <person name="Findley K."/>
            <person name="Foster B."/>
            <person name="Gaskell J."/>
            <person name="Glotzer D."/>
            <person name="Gorecki P."/>
            <person name="Heitman J."/>
            <person name="Hesse C."/>
            <person name="Hori C."/>
            <person name="Igarashi K."/>
            <person name="Jurgens J.A."/>
            <person name="Kallen N."/>
            <person name="Kersten P."/>
            <person name="Kohler A."/>
            <person name="Kuees U."/>
            <person name="Kumar T.K.A."/>
            <person name="Kuo A."/>
            <person name="LaButti K."/>
            <person name="Larrondo L.F."/>
            <person name="Lindquist E."/>
            <person name="Ling A."/>
            <person name="Lombard V."/>
            <person name="Lucas S."/>
            <person name="Lundell T."/>
            <person name="Martin R."/>
            <person name="McLaughlin D.J."/>
            <person name="Morgenstern I."/>
            <person name="Morin E."/>
            <person name="Murat C."/>
            <person name="Nagy L.G."/>
            <person name="Nolan M."/>
            <person name="Ohm R.A."/>
            <person name="Patyshakuliyeva A."/>
            <person name="Rokas A."/>
            <person name="Ruiz-Duenas F.J."/>
            <person name="Sabat G."/>
            <person name="Salamov A."/>
            <person name="Samejima M."/>
            <person name="Schmutz J."/>
            <person name="Slot J.C."/>
            <person name="St John F."/>
            <person name="Stenlid J."/>
            <person name="Sun H."/>
            <person name="Sun S."/>
            <person name="Syed K."/>
            <person name="Tsang A."/>
            <person name="Wiebenga A."/>
            <person name="Young D."/>
            <person name="Pisabarro A."/>
            <person name="Eastwood D.C."/>
            <person name="Martin F."/>
            <person name="Cullen D."/>
            <person name="Grigoriev I.V."/>
            <person name="Hibbett D.S."/>
        </authorList>
    </citation>
    <scope>NUCLEOTIDE SEQUENCE [LARGE SCALE GENOMIC DNA]</scope>
    <source>
        <strain evidence="1 2">MD-104</strain>
    </source>
</reference>